<evidence type="ECO:0000313" key="3">
    <source>
        <dbReference type="Proteomes" id="UP000324222"/>
    </source>
</evidence>
<organism evidence="2 3">
    <name type="scientific">Portunus trituberculatus</name>
    <name type="common">Swimming crab</name>
    <name type="synonym">Neptunus trituberculatus</name>
    <dbReference type="NCBI Taxonomy" id="210409"/>
    <lineage>
        <taxon>Eukaryota</taxon>
        <taxon>Metazoa</taxon>
        <taxon>Ecdysozoa</taxon>
        <taxon>Arthropoda</taxon>
        <taxon>Crustacea</taxon>
        <taxon>Multicrustacea</taxon>
        <taxon>Malacostraca</taxon>
        <taxon>Eumalacostraca</taxon>
        <taxon>Eucarida</taxon>
        <taxon>Decapoda</taxon>
        <taxon>Pleocyemata</taxon>
        <taxon>Brachyura</taxon>
        <taxon>Eubrachyura</taxon>
        <taxon>Portunoidea</taxon>
        <taxon>Portunidae</taxon>
        <taxon>Portuninae</taxon>
        <taxon>Portunus</taxon>
    </lineage>
</organism>
<evidence type="ECO:0000256" key="1">
    <source>
        <dbReference type="SAM" id="MobiDB-lite"/>
    </source>
</evidence>
<gene>
    <name evidence="2" type="ORF">E2C01_085365</name>
</gene>
<proteinExistence type="predicted"/>
<evidence type="ECO:0000313" key="2">
    <source>
        <dbReference type="EMBL" id="MPC90383.1"/>
    </source>
</evidence>
<feature type="region of interest" description="Disordered" evidence="1">
    <location>
        <begin position="57"/>
        <end position="82"/>
    </location>
</feature>
<comment type="caution">
    <text evidence="2">The sequence shown here is derived from an EMBL/GenBank/DDBJ whole genome shotgun (WGS) entry which is preliminary data.</text>
</comment>
<accession>A0A5B7J7E6</accession>
<dbReference type="EMBL" id="VSRR010084189">
    <property type="protein sequence ID" value="MPC90383.1"/>
    <property type="molecule type" value="Genomic_DNA"/>
</dbReference>
<keyword evidence="3" id="KW-1185">Reference proteome</keyword>
<protein>
    <submittedName>
        <fullName evidence="2">Uncharacterized protein</fullName>
    </submittedName>
</protein>
<sequence length="82" mass="9764">MKYLYAYRIPTQHPRDMIMAFRVEHIISLEPQVQIMNMALQREENWDVPVRHKSWPAEHRLQQSGSSDRQLSGRRVFAKTAT</sequence>
<name>A0A5B7J7E6_PORTR</name>
<dbReference type="AlphaFoldDB" id="A0A5B7J7E6"/>
<reference evidence="2 3" key="1">
    <citation type="submission" date="2019-05" db="EMBL/GenBank/DDBJ databases">
        <title>Another draft genome of Portunus trituberculatus and its Hox gene families provides insights of decapod evolution.</title>
        <authorList>
            <person name="Jeong J.-H."/>
            <person name="Song I."/>
            <person name="Kim S."/>
            <person name="Choi T."/>
            <person name="Kim D."/>
            <person name="Ryu S."/>
            <person name="Kim W."/>
        </authorList>
    </citation>
    <scope>NUCLEOTIDE SEQUENCE [LARGE SCALE GENOMIC DNA]</scope>
    <source>
        <tissue evidence="2">Muscle</tissue>
    </source>
</reference>
<dbReference type="Proteomes" id="UP000324222">
    <property type="component" value="Unassembled WGS sequence"/>
</dbReference>